<protein>
    <submittedName>
        <fullName evidence="3">5647_t:CDS:1</fullName>
    </submittedName>
</protein>
<feature type="transmembrane region" description="Helical" evidence="2">
    <location>
        <begin position="67"/>
        <end position="92"/>
    </location>
</feature>
<dbReference type="OrthoDB" id="2390447at2759"/>
<comment type="caution">
    <text evidence="3">The sequence shown here is derived from an EMBL/GenBank/DDBJ whole genome shotgun (WGS) entry which is preliminary data.</text>
</comment>
<feature type="compositionally biased region" description="Basic and acidic residues" evidence="1">
    <location>
        <begin position="1"/>
        <end position="14"/>
    </location>
</feature>
<reference evidence="3" key="1">
    <citation type="submission" date="2021-06" db="EMBL/GenBank/DDBJ databases">
        <authorList>
            <person name="Kallberg Y."/>
            <person name="Tangrot J."/>
            <person name="Rosling A."/>
        </authorList>
    </citation>
    <scope>NUCLEOTIDE SEQUENCE</scope>
    <source>
        <strain evidence="3">UK204</strain>
    </source>
</reference>
<gene>
    <name evidence="3" type="ORF">FCALED_LOCUS12696</name>
</gene>
<accession>A0A9N9ET90</accession>
<evidence type="ECO:0000313" key="3">
    <source>
        <dbReference type="EMBL" id="CAG8684919.1"/>
    </source>
</evidence>
<evidence type="ECO:0000256" key="2">
    <source>
        <dbReference type="SAM" id="Phobius"/>
    </source>
</evidence>
<dbReference type="Proteomes" id="UP000789570">
    <property type="component" value="Unassembled WGS sequence"/>
</dbReference>
<evidence type="ECO:0000313" key="4">
    <source>
        <dbReference type="Proteomes" id="UP000789570"/>
    </source>
</evidence>
<keyword evidence="4" id="KW-1185">Reference proteome</keyword>
<proteinExistence type="predicted"/>
<dbReference type="EMBL" id="CAJVPQ010006455">
    <property type="protein sequence ID" value="CAG8684919.1"/>
    <property type="molecule type" value="Genomic_DNA"/>
</dbReference>
<keyword evidence="2" id="KW-0472">Membrane</keyword>
<keyword evidence="2" id="KW-1133">Transmembrane helix</keyword>
<feature type="region of interest" description="Disordered" evidence="1">
    <location>
        <begin position="1"/>
        <end position="29"/>
    </location>
</feature>
<evidence type="ECO:0000256" key="1">
    <source>
        <dbReference type="SAM" id="MobiDB-lite"/>
    </source>
</evidence>
<feature type="compositionally biased region" description="Polar residues" evidence="1">
    <location>
        <begin position="106"/>
        <end position="122"/>
    </location>
</feature>
<feature type="region of interest" description="Disordered" evidence="1">
    <location>
        <begin position="102"/>
        <end position="134"/>
    </location>
</feature>
<organism evidence="3 4">
    <name type="scientific">Funneliformis caledonium</name>
    <dbReference type="NCBI Taxonomy" id="1117310"/>
    <lineage>
        <taxon>Eukaryota</taxon>
        <taxon>Fungi</taxon>
        <taxon>Fungi incertae sedis</taxon>
        <taxon>Mucoromycota</taxon>
        <taxon>Glomeromycotina</taxon>
        <taxon>Glomeromycetes</taxon>
        <taxon>Glomerales</taxon>
        <taxon>Glomeraceae</taxon>
        <taxon>Funneliformis</taxon>
    </lineage>
</organism>
<keyword evidence="2" id="KW-0812">Transmembrane</keyword>
<sequence>MEKKRQEDVPKEPIPEVATSYTQSGNPTATITETSTITTAITTTIVNDAVMNASDTSNTSLAGSNNILLAALLGTIGLIIILSGLLIIIIWLRRGEKTKGGIENRGLTQLNDDGNTSVSMNDMNRPRDPDDEQLPSYAEAVVRGRSSAIIT</sequence>
<dbReference type="AlphaFoldDB" id="A0A9N9ET90"/>
<name>A0A9N9ET90_9GLOM</name>